<protein>
    <submittedName>
        <fullName evidence="2">Uncharacterized protein</fullName>
    </submittedName>
</protein>
<gene>
    <name evidence="2" type="ORF">Taro_001970</name>
</gene>
<accession>A0A843TCR1</accession>
<name>A0A843TCR1_COLES</name>
<feature type="region of interest" description="Disordered" evidence="1">
    <location>
        <begin position="133"/>
        <end position="171"/>
    </location>
</feature>
<evidence type="ECO:0000313" key="3">
    <source>
        <dbReference type="Proteomes" id="UP000652761"/>
    </source>
</evidence>
<sequence>MHMFSPSVEQDFGMARSLRHAYIAARPRSLWHSELLKARSLRHAYNTARPRSLRPSELLKGRSLRRVIARSKSLRALEGVLAPTHKERRRHIPNEVAHHELRRHSTWGKGVVASAHVDANVIYAEQGRLDVHPKPRQRSMRIEIRVQRTRHEQETFRQSSEDDSTSDVLGSSSLIGSNGHGSLISTEHRLGHISLRLVGDFSLVRSISSILVRSILQNRQIIFGAQFSDALDAMIISRLEDLVNLLVQFIGVAPRAPSRGLFEQLFLGAKSLFEILSGPGYPSNLILSSLHLQPLLGQELLGSFRSLLGLFGLACSFKNFLAGCRLRLLGLLEQGPNQAQLSLHRIVVLLHDLVGSFGR</sequence>
<dbReference type="Proteomes" id="UP000652761">
    <property type="component" value="Unassembled WGS sequence"/>
</dbReference>
<dbReference type="EMBL" id="NMUH01000044">
    <property type="protein sequence ID" value="MQL69688.1"/>
    <property type="molecule type" value="Genomic_DNA"/>
</dbReference>
<feature type="compositionally biased region" description="Basic and acidic residues" evidence="1">
    <location>
        <begin position="140"/>
        <end position="155"/>
    </location>
</feature>
<evidence type="ECO:0000256" key="1">
    <source>
        <dbReference type="SAM" id="MobiDB-lite"/>
    </source>
</evidence>
<organism evidence="2 3">
    <name type="scientific">Colocasia esculenta</name>
    <name type="common">Wild taro</name>
    <name type="synonym">Arum esculentum</name>
    <dbReference type="NCBI Taxonomy" id="4460"/>
    <lineage>
        <taxon>Eukaryota</taxon>
        <taxon>Viridiplantae</taxon>
        <taxon>Streptophyta</taxon>
        <taxon>Embryophyta</taxon>
        <taxon>Tracheophyta</taxon>
        <taxon>Spermatophyta</taxon>
        <taxon>Magnoliopsida</taxon>
        <taxon>Liliopsida</taxon>
        <taxon>Araceae</taxon>
        <taxon>Aroideae</taxon>
        <taxon>Colocasieae</taxon>
        <taxon>Colocasia</taxon>
    </lineage>
</organism>
<reference evidence="2" key="1">
    <citation type="submission" date="2017-07" db="EMBL/GenBank/DDBJ databases">
        <title>Taro Niue Genome Assembly and Annotation.</title>
        <authorList>
            <person name="Atibalentja N."/>
            <person name="Keating K."/>
            <person name="Fields C.J."/>
        </authorList>
    </citation>
    <scope>NUCLEOTIDE SEQUENCE</scope>
    <source>
        <strain evidence="2">Niue_2</strain>
        <tissue evidence="2">Leaf</tissue>
    </source>
</reference>
<comment type="caution">
    <text evidence="2">The sequence shown here is derived from an EMBL/GenBank/DDBJ whole genome shotgun (WGS) entry which is preliminary data.</text>
</comment>
<proteinExistence type="predicted"/>
<keyword evidence="3" id="KW-1185">Reference proteome</keyword>
<evidence type="ECO:0000313" key="2">
    <source>
        <dbReference type="EMBL" id="MQL69688.1"/>
    </source>
</evidence>
<dbReference type="AlphaFoldDB" id="A0A843TCR1"/>